<evidence type="ECO:0000313" key="1">
    <source>
        <dbReference type="EMBL" id="SDL43376.1"/>
    </source>
</evidence>
<gene>
    <name evidence="1" type="ORF">SAMN05421806_14010</name>
</gene>
<dbReference type="STRING" id="417292.SAMN05421806_14010"/>
<keyword evidence="2" id="KW-1185">Reference proteome</keyword>
<proteinExistence type="predicted"/>
<organism evidence="1 2">
    <name type="scientific">Streptomyces indicus</name>
    <dbReference type="NCBI Taxonomy" id="417292"/>
    <lineage>
        <taxon>Bacteria</taxon>
        <taxon>Bacillati</taxon>
        <taxon>Actinomycetota</taxon>
        <taxon>Actinomycetes</taxon>
        <taxon>Kitasatosporales</taxon>
        <taxon>Streptomycetaceae</taxon>
        <taxon>Streptomyces</taxon>
    </lineage>
</organism>
<dbReference type="EMBL" id="FNFF01000040">
    <property type="protein sequence ID" value="SDL43376.1"/>
    <property type="molecule type" value="Genomic_DNA"/>
</dbReference>
<dbReference type="AlphaFoldDB" id="A0A1G9K1N5"/>
<protein>
    <recommendedName>
        <fullName evidence="3">Bifunctional DNA primase/polymerase, N-terminal</fullName>
    </recommendedName>
</protein>
<dbReference type="Proteomes" id="UP000199155">
    <property type="component" value="Unassembled WGS sequence"/>
</dbReference>
<sequence>MTSEAALPRRTPGDRVRRAQLNDAASGFDGFAPISWIKRSGAIASEVLLAWQDGKLAEVPAGNAWDAVRLPPGTGSAAFQQLRASGSPLGPVLKTPDAFVFLVPVGAASDWNLPGVSVLGRGETLRVPHPVMTGPHERDGCSWHHALRDDDALTDADDLYGAYIGAASFMDGTGALG</sequence>
<accession>A0A1G9K1N5</accession>
<evidence type="ECO:0008006" key="3">
    <source>
        <dbReference type="Google" id="ProtNLM"/>
    </source>
</evidence>
<dbReference type="RefSeq" id="WP_143041457.1">
    <property type="nucleotide sequence ID" value="NZ_FNFF01000040.1"/>
</dbReference>
<evidence type="ECO:0000313" key="2">
    <source>
        <dbReference type="Proteomes" id="UP000199155"/>
    </source>
</evidence>
<reference evidence="1 2" key="1">
    <citation type="submission" date="2016-10" db="EMBL/GenBank/DDBJ databases">
        <authorList>
            <person name="de Groot N.N."/>
        </authorList>
    </citation>
    <scope>NUCLEOTIDE SEQUENCE [LARGE SCALE GENOMIC DNA]</scope>
    <source>
        <strain evidence="1 2">CGMCC 4.5727</strain>
    </source>
</reference>
<name>A0A1G9K1N5_9ACTN</name>
<dbReference type="OrthoDB" id="4252701at2"/>